<reference evidence="3 4" key="1">
    <citation type="submission" date="2015-05" db="EMBL/GenBank/DDBJ databases">
        <title>A genomic and transcriptomic approach to investigate the blue pigment phenotype in Pseudomonas fluorescens.</title>
        <authorList>
            <person name="Andreani N.A."/>
            <person name="Cardazzo B."/>
        </authorList>
    </citation>
    <scope>NUCLEOTIDE SEQUENCE [LARGE SCALE GENOMIC DNA]</scope>
    <source>
        <strain evidence="3 4">Ps_40</strain>
    </source>
</reference>
<dbReference type="AlphaFoldDB" id="A0A109KX34"/>
<name>A0A109KX34_PSEFL</name>
<dbReference type="Pfam" id="PF11740">
    <property type="entry name" value="KfrA_N"/>
    <property type="match status" value="1"/>
</dbReference>
<evidence type="ECO:0000259" key="2">
    <source>
        <dbReference type="Pfam" id="PF11740"/>
    </source>
</evidence>
<evidence type="ECO:0000313" key="3">
    <source>
        <dbReference type="EMBL" id="KWV77046.1"/>
    </source>
</evidence>
<feature type="coiled-coil region" evidence="1">
    <location>
        <begin position="153"/>
        <end position="194"/>
    </location>
</feature>
<evidence type="ECO:0000313" key="4">
    <source>
        <dbReference type="Proteomes" id="UP000063434"/>
    </source>
</evidence>
<dbReference type="PATRIC" id="fig|294.195.peg.2584"/>
<keyword evidence="1" id="KW-0175">Coiled coil</keyword>
<accession>A0A109KX34</accession>
<organism evidence="3 4">
    <name type="scientific">Pseudomonas fluorescens</name>
    <dbReference type="NCBI Taxonomy" id="294"/>
    <lineage>
        <taxon>Bacteria</taxon>
        <taxon>Pseudomonadati</taxon>
        <taxon>Pseudomonadota</taxon>
        <taxon>Gammaproteobacteria</taxon>
        <taxon>Pseudomonadales</taxon>
        <taxon>Pseudomonadaceae</taxon>
        <taxon>Pseudomonas</taxon>
    </lineage>
</organism>
<proteinExistence type="predicted"/>
<protein>
    <recommendedName>
        <fullName evidence="2">KfrA N-terminal DNA-binding domain-containing protein</fullName>
    </recommendedName>
</protein>
<feature type="domain" description="KfrA N-terminal DNA-binding" evidence="2">
    <location>
        <begin position="8"/>
        <end position="106"/>
    </location>
</feature>
<dbReference type="Proteomes" id="UP000063434">
    <property type="component" value="Unassembled WGS sequence"/>
</dbReference>
<dbReference type="RefSeq" id="WP_060765953.1">
    <property type="nucleotide sequence ID" value="NZ_LCYC01000031.1"/>
</dbReference>
<sequence length="303" mass="34548">MTVELSDHEIFAAADAVLASGLNVTPKRVREVLKRGNPVHIGAQLDRWWAQLMQEETRPALLDKAIAMLWDQALIMAREEATRAIADERQVWIEQSLQTEKTFVGQYRALEQLLTKESQVFFGGDLQSRRLIEQMRERLRQLRSYLKCADQIVLSAEENLKSSKRQLTEVQATASKYQRQCVKYEMELQALYSELLNRPIGASSMTLSESSNDQMGKPVIDFWPLLSMAQASIQQRLNELRRPPTQVGIGAGAEEVARREGQLEVVRHLCYEFSRQANAYQHVANGLYAEFSSIYWGGGKKDN</sequence>
<dbReference type="InterPro" id="IPR021104">
    <property type="entry name" value="KfrA_DNA-bd_N"/>
</dbReference>
<comment type="caution">
    <text evidence="3">The sequence shown here is derived from an EMBL/GenBank/DDBJ whole genome shotgun (WGS) entry which is preliminary data.</text>
</comment>
<gene>
    <name evidence="3" type="ORF">PFL603g_02428</name>
</gene>
<dbReference type="EMBL" id="LCYC01000031">
    <property type="protein sequence ID" value="KWV77046.1"/>
    <property type="molecule type" value="Genomic_DNA"/>
</dbReference>
<evidence type="ECO:0000256" key="1">
    <source>
        <dbReference type="SAM" id="Coils"/>
    </source>
</evidence>